<comment type="caution">
    <text evidence="4">The sequence shown here is derived from an EMBL/GenBank/DDBJ whole genome shotgun (WGS) entry which is preliminary data.</text>
</comment>
<keyword evidence="4" id="KW-0413">Isomerase</keyword>
<evidence type="ECO:0000256" key="1">
    <source>
        <dbReference type="SAM" id="Coils"/>
    </source>
</evidence>
<dbReference type="EMBL" id="NMPM01000002">
    <property type="protein sequence ID" value="PAV27532.1"/>
    <property type="molecule type" value="Genomic_DNA"/>
</dbReference>
<evidence type="ECO:0000256" key="2">
    <source>
        <dbReference type="SAM" id="MobiDB-lite"/>
    </source>
</evidence>
<name>A0A2A2I7H9_9GAMM</name>
<feature type="region of interest" description="Disordered" evidence="2">
    <location>
        <begin position="1"/>
        <end position="26"/>
    </location>
</feature>
<organism evidence="4 5">
    <name type="scientific">Tamilnaduibacter salinus</name>
    <dbReference type="NCBI Taxonomy" id="1484056"/>
    <lineage>
        <taxon>Bacteria</taxon>
        <taxon>Pseudomonadati</taxon>
        <taxon>Pseudomonadota</taxon>
        <taxon>Gammaproteobacteria</taxon>
        <taxon>Pseudomonadales</taxon>
        <taxon>Marinobacteraceae</taxon>
        <taxon>Tamilnaduibacter</taxon>
    </lineage>
</organism>
<sequence length="322" mass="34748">MKKAPATEAAKRPHQRQSITAGGADPMTHLFDTMAAGGIVPANPSDVRARLADGALIRFATQSKPAKRNGWLVAYFDRGAPVTAVAGDWAEGSDIRWNAENPDNLTPSERREQRQRMERARALREAEQARIHAEAAEKALRIWQSASPATHHDYLIRKAVRPHRARLSRGSLVLDVRDFDRQLHTLQFIRPDGSKQLLSGGAKRGHFIPVAGPSDPARVLVCEGWATGCTLADDDPDALVLAAIDAGNLTPVTSGARNRWPHADLIVCADDDRTTPGNPGATAARAAALAAGCRVAFPKWPANAPLELSDFNDLANWQKGAA</sequence>
<dbReference type="AlphaFoldDB" id="A0A2A2I7H9"/>
<keyword evidence="1" id="KW-0175">Coiled coil</keyword>
<evidence type="ECO:0000313" key="5">
    <source>
        <dbReference type="Proteomes" id="UP000218332"/>
    </source>
</evidence>
<feature type="coiled-coil region" evidence="1">
    <location>
        <begin position="110"/>
        <end position="139"/>
    </location>
</feature>
<dbReference type="RefSeq" id="WP_095609465.1">
    <property type="nucleotide sequence ID" value="NZ_NMPM01000002.1"/>
</dbReference>
<protein>
    <submittedName>
        <fullName evidence="4">Topoisomerase</fullName>
    </submittedName>
</protein>
<dbReference type="Proteomes" id="UP000218332">
    <property type="component" value="Unassembled WGS sequence"/>
</dbReference>
<evidence type="ECO:0000259" key="3">
    <source>
        <dbReference type="Pfam" id="PF13362"/>
    </source>
</evidence>
<evidence type="ECO:0000313" key="4">
    <source>
        <dbReference type="EMBL" id="PAV27532.1"/>
    </source>
</evidence>
<reference evidence="4 5" key="1">
    <citation type="submission" date="2017-07" db="EMBL/GenBank/DDBJ databases">
        <title>Tamlnaduibacter salinus (Mi-7) genome sequencing.</title>
        <authorList>
            <person name="Verma A."/>
            <person name="Krishnamurthi S."/>
        </authorList>
    </citation>
    <scope>NUCLEOTIDE SEQUENCE [LARGE SCALE GENOMIC DNA]</scope>
    <source>
        <strain evidence="4 5">Mi-7</strain>
    </source>
</reference>
<dbReference type="InterPro" id="IPR006171">
    <property type="entry name" value="TOPRIM_dom"/>
</dbReference>
<accession>A0A2A2I7H9</accession>
<feature type="domain" description="Toprim" evidence="3">
    <location>
        <begin position="219"/>
        <end position="315"/>
    </location>
</feature>
<dbReference type="Pfam" id="PF13362">
    <property type="entry name" value="Toprim_3"/>
    <property type="match status" value="1"/>
</dbReference>
<keyword evidence="5" id="KW-1185">Reference proteome</keyword>
<dbReference type="GO" id="GO:0016853">
    <property type="term" value="F:isomerase activity"/>
    <property type="evidence" value="ECO:0007669"/>
    <property type="project" value="UniProtKB-KW"/>
</dbReference>
<proteinExistence type="predicted"/>
<gene>
    <name evidence="4" type="ORF">CF392_00260</name>
</gene>